<proteinExistence type="predicted"/>
<feature type="non-terminal residue" evidence="2">
    <location>
        <position position="1"/>
    </location>
</feature>
<evidence type="ECO:0000313" key="2">
    <source>
        <dbReference type="EMBL" id="JAT27268.1"/>
    </source>
</evidence>
<protein>
    <submittedName>
        <fullName evidence="2">Uncharacterized protein</fullName>
    </submittedName>
</protein>
<feature type="non-terminal residue" evidence="2">
    <location>
        <position position="193"/>
    </location>
</feature>
<gene>
    <name evidence="2" type="ORF">g.52080</name>
</gene>
<dbReference type="EMBL" id="GEBQ01012709">
    <property type="protein sequence ID" value="JAT27268.1"/>
    <property type="molecule type" value="Transcribed_RNA"/>
</dbReference>
<dbReference type="AlphaFoldDB" id="A0A1B6LUA9"/>
<feature type="region of interest" description="Disordered" evidence="1">
    <location>
        <begin position="165"/>
        <end position="193"/>
    </location>
</feature>
<name>A0A1B6LUA9_9HEMI</name>
<feature type="compositionally biased region" description="Polar residues" evidence="1">
    <location>
        <begin position="1"/>
        <end position="10"/>
    </location>
</feature>
<feature type="compositionally biased region" description="Basic and acidic residues" evidence="1">
    <location>
        <begin position="165"/>
        <end position="177"/>
    </location>
</feature>
<feature type="region of interest" description="Disordered" evidence="1">
    <location>
        <begin position="1"/>
        <end position="70"/>
    </location>
</feature>
<organism evidence="2">
    <name type="scientific">Graphocephala atropunctata</name>
    <dbReference type="NCBI Taxonomy" id="36148"/>
    <lineage>
        <taxon>Eukaryota</taxon>
        <taxon>Metazoa</taxon>
        <taxon>Ecdysozoa</taxon>
        <taxon>Arthropoda</taxon>
        <taxon>Hexapoda</taxon>
        <taxon>Insecta</taxon>
        <taxon>Pterygota</taxon>
        <taxon>Neoptera</taxon>
        <taxon>Paraneoptera</taxon>
        <taxon>Hemiptera</taxon>
        <taxon>Auchenorrhyncha</taxon>
        <taxon>Membracoidea</taxon>
        <taxon>Cicadellidae</taxon>
        <taxon>Cicadellinae</taxon>
        <taxon>Cicadellini</taxon>
        <taxon>Graphocephala</taxon>
    </lineage>
</organism>
<accession>A0A1B6LUA9</accession>
<reference evidence="2" key="1">
    <citation type="submission" date="2015-11" db="EMBL/GenBank/DDBJ databases">
        <title>De novo transcriptome assembly of four potential Pierce s Disease insect vectors from Arizona vineyards.</title>
        <authorList>
            <person name="Tassone E.E."/>
        </authorList>
    </citation>
    <scope>NUCLEOTIDE SEQUENCE</scope>
</reference>
<evidence type="ECO:0000256" key="1">
    <source>
        <dbReference type="SAM" id="MobiDB-lite"/>
    </source>
</evidence>
<feature type="compositionally biased region" description="Basic residues" evidence="1">
    <location>
        <begin position="180"/>
        <end position="193"/>
    </location>
</feature>
<sequence length="193" mass="20936">AEPGPSSNVPMSAEPGPSSNVPMSAEPGPSSDVPVSAEPGPSSDVPVSAEPGPSSAKPAPSTQTFSEDEEEIIDLESSATKLILEDICPLPSNSSIKYQIRDSRSEKSEILTSTPYKNQLVEKKALDDEKKVRAQDKKLKIAEKKRKVAEKKNLKQLIKQIKTEKTEGCKATEDTNKKNLPVKRKSYHPPKST</sequence>